<dbReference type="GO" id="GO:0003729">
    <property type="term" value="F:mRNA binding"/>
    <property type="evidence" value="ECO:0007669"/>
    <property type="project" value="TreeGrafter"/>
</dbReference>
<dbReference type="GO" id="GO:0045131">
    <property type="term" value="F:pre-mRNA branch point binding"/>
    <property type="evidence" value="ECO:0007669"/>
    <property type="project" value="UniProtKB-UniRule"/>
</dbReference>
<dbReference type="GO" id="GO:0008270">
    <property type="term" value="F:zinc ion binding"/>
    <property type="evidence" value="ECO:0007669"/>
    <property type="project" value="UniProtKB-UniRule"/>
</dbReference>
<dbReference type="InterPro" id="IPR045071">
    <property type="entry name" value="BBP-like"/>
</dbReference>
<comment type="similarity">
    <text evidence="5">Belongs to the BBP/SF1 family.</text>
</comment>
<evidence type="ECO:0000313" key="9">
    <source>
        <dbReference type="Proteomes" id="UP001175000"/>
    </source>
</evidence>
<dbReference type="Proteomes" id="UP001175000">
    <property type="component" value="Unassembled WGS sequence"/>
</dbReference>
<dbReference type="SMART" id="SM00322">
    <property type="entry name" value="KH"/>
    <property type="match status" value="1"/>
</dbReference>
<comment type="function">
    <text evidence="5">Necessary for the splicing of pre-mRNA. Has a role in the recognition of the branch site (5'-UACUAAC-3'), the pyrimidine tract and the 3'-splice site at the 3'-end of introns.</text>
</comment>
<dbReference type="GO" id="GO:0048024">
    <property type="term" value="P:regulation of mRNA splicing, via spliceosome"/>
    <property type="evidence" value="ECO:0007669"/>
    <property type="project" value="TreeGrafter"/>
</dbReference>
<feature type="non-terminal residue" evidence="8">
    <location>
        <position position="1"/>
    </location>
</feature>
<keyword evidence="1 5" id="KW-0479">Metal-binding</keyword>
<dbReference type="Gene3D" id="6.10.140.1790">
    <property type="match status" value="1"/>
</dbReference>
<evidence type="ECO:0000256" key="5">
    <source>
        <dbReference type="RuleBase" id="RU367126"/>
    </source>
</evidence>
<organism evidence="8 9">
    <name type="scientific">Immersiella caudata</name>
    <dbReference type="NCBI Taxonomy" id="314043"/>
    <lineage>
        <taxon>Eukaryota</taxon>
        <taxon>Fungi</taxon>
        <taxon>Dikarya</taxon>
        <taxon>Ascomycota</taxon>
        <taxon>Pezizomycotina</taxon>
        <taxon>Sordariomycetes</taxon>
        <taxon>Sordariomycetidae</taxon>
        <taxon>Sordariales</taxon>
        <taxon>Lasiosphaeriaceae</taxon>
        <taxon>Immersiella</taxon>
    </lineage>
</organism>
<keyword evidence="3 5" id="KW-0862">Zinc</keyword>
<evidence type="ECO:0000256" key="4">
    <source>
        <dbReference type="ARBA" id="ARBA00022884"/>
    </source>
</evidence>
<dbReference type="InterPro" id="IPR036612">
    <property type="entry name" value="KH_dom_type_1_sf"/>
</dbReference>
<dbReference type="Pfam" id="PF16275">
    <property type="entry name" value="SF1-HH"/>
    <property type="match status" value="1"/>
</dbReference>
<keyword evidence="4" id="KW-0694">RNA-binding</keyword>
<evidence type="ECO:0000256" key="6">
    <source>
        <dbReference type="SAM" id="MobiDB-lite"/>
    </source>
</evidence>
<evidence type="ECO:0000259" key="7">
    <source>
        <dbReference type="SMART" id="SM00322"/>
    </source>
</evidence>
<dbReference type="GO" id="GO:0005681">
    <property type="term" value="C:spliceosomal complex"/>
    <property type="evidence" value="ECO:0007669"/>
    <property type="project" value="UniProtKB-KW"/>
</dbReference>
<dbReference type="InterPro" id="IPR032570">
    <property type="entry name" value="SF1-HH"/>
</dbReference>
<keyword evidence="2 5" id="KW-0863">Zinc-finger</keyword>
<dbReference type="Gene3D" id="3.30.1370.10">
    <property type="entry name" value="K Homology domain, type 1"/>
    <property type="match status" value="1"/>
</dbReference>
<proteinExistence type="inferred from homology"/>
<evidence type="ECO:0000256" key="1">
    <source>
        <dbReference type="ARBA" id="ARBA00022723"/>
    </source>
</evidence>
<feature type="region of interest" description="Disordered" evidence="6">
    <location>
        <begin position="33"/>
        <end position="68"/>
    </location>
</feature>
<keyword evidence="5" id="KW-0508">mRNA splicing</keyword>
<sequence length="259" mass="28867">LPAAITAPMTAEQLEAYTMCFRIEEITQNLQTNTILPESNHPSRSPSPPPEYDPSGRRTNTRHDRHRLRLERERYVLIQQAIQLIPGYRAPAQYHASNRGRGPTKLREKVYIPVRDFPSVSFIGQLLGPRGRSLDEMCAKSGAKIVIRGKGSVKEGRGRGWYNHRQQQEENEPLHCLVIADTPAQMEQAKRLVQGVIEDAIVVPEGENQRKTRQLRDLAVLNGTFRDLEGRQGLGDDGGAGRLPGVICRVCGGGGHIAR</sequence>
<name>A0AA39TYE6_9PEZI</name>
<reference evidence="8" key="1">
    <citation type="submission" date="2023-06" db="EMBL/GenBank/DDBJ databases">
        <title>Genome-scale phylogeny and comparative genomics of the fungal order Sordariales.</title>
        <authorList>
            <consortium name="Lawrence Berkeley National Laboratory"/>
            <person name="Hensen N."/>
            <person name="Bonometti L."/>
            <person name="Westerberg I."/>
            <person name="Brannstrom I.O."/>
            <person name="Guillou S."/>
            <person name="Cros-Aarteil S."/>
            <person name="Calhoun S."/>
            <person name="Haridas S."/>
            <person name="Kuo A."/>
            <person name="Mondo S."/>
            <person name="Pangilinan J."/>
            <person name="Riley R."/>
            <person name="Labutti K."/>
            <person name="Andreopoulos B."/>
            <person name="Lipzen A."/>
            <person name="Chen C."/>
            <person name="Yanf M."/>
            <person name="Daum C."/>
            <person name="Ng V."/>
            <person name="Clum A."/>
            <person name="Steindorff A."/>
            <person name="Ohm R."/>
            <person name="Martin F."/>
            <person name="Silar P."/>
            <person name="Natvig D."/>
            <person name="Lalanne C."/>
            <person name="Gautier V."/>
            <person name="Ament-Velasquez S.L."/>
            <person name="Kruys A."/>
            <person name="Hutchinson M.I."/>
            <person name="Powell A.J."/>
            <person name="Barry K."/>
            <person name="Miller A.N."/>
            <person name="Grigoriev I.V."/>
            <person name="Debuchy R."/>
            <person name="Gladieux P."/>
            <person name="Thoren M.H."/>
            <person name="Johannesson H."/>
        </authorList>
    </citation>
    <scope>NUCLEOTIDE SEQUENCE</scope>
    <source>
        <strain evidence="8">CBS 606.72</strain>
    </source>
</reference>
<keyword evidence="5" id="KW-0539">Nucleus</keyword>
<feature type="compositionally biased region" description="Basic residues" evidence="6">
    <location>
        <begin position="59"/>
        <end position="68"/>
    </location>
</feature>
<dbReference type="Pfam" id="PF22675">
    <property type="entry name" value="KH-I_KHDC4-BBP"/>
    <property type="match status" value="1"/>
</dbReference>
<protein>
    <recommendedName>
        <fullName evidence="5">Branchpoint-bridging protein</fullName>
    </recommendedName>
</protein>
<evidence type="ECO:0000256" key="2">
    <source>
        <dbReference type="ARBA" id="ARBA00022771"/>
    </source>
</evidence>
<dbReference type="InterPro" id="IPR055256">
    <property type="entry name" value="KH_1_KHDC4/BBP-like"/>
</dbReference>
<dbReference type="PANTHER" id="PTHR11208">
    <property type="entry name" value="RNA-BINDING PROTEIN RELATED"/>
    <property type="match status" value="1"/>
</dbReference>
<gene>
    <name evidence="8" type="ORF">B0T14DRAFT_406773</name>
</gene>
<dbReference type="EMBL" id="JAULSU010000007">
    <property type="protein sequence ID" value="KAK0611768.1"/>
    <property type="molecule type" value="Genomic_DNA"/>
</dbReference>
<dbReference type="GO" id="GO:0000398">
    <property type="term" value="P:mRNA splicing, via spliceosome"/>
    <property type="evidence" value="ECO:0007669"/>
    <property type="project" value="UniProtKB-UniRule"/>
</dbReference>
<dbReference type="InterPro" id="IPR047086">
    <property type="entry name" value="SF1-HH_sf"/>
</dbReference>
<dbReference type="InterPro" id="IPR004087">
    <property type="entry name" value="KH_dom"/>
</dbReference>
<dbReference type="AlphaFoldDB" id="A0AA39TYE6"/>
<keyword evidence="5" id="KW-0507">mRNA processing</keyword>
<feature type="domain" description="K Homology" evidence="7">
    <location>
        <begin position="104"/>
        <end position="198"/>
    </location>
</feature>
<comment type="caution">
    <text evidence="8">The sequence shown here is derived from an EMBL/GenBank/DDBJ whole genome shotgun (WGS) entry which is preliminary data.</text>
</comment>
<keyword evidence="9" id="KW-1185">Reference proteome</keyword>
<feature type="non-terminal residue" evidence="8">
    <location>
        <position position="259"/>
    </location>
</feature>
<evidence type="ECO:0000256" key="3">
    <source>
        <dbReference type="ARBA" id="ARBA00022833"/>
    </source>
</evidence>
<comment type="subcellular location">
    <subcellularLocation>
        <location evidence="5">Nucleus</location>
    </subcellularLocation>
</comment>
<evidence type="ECO:0000313" key="8">
    <source>
        <dbReference type="EMBL" id="KAK0611768.1"/>
    </source>
</evidence>
<dbReference type="PANTHER" id="PTHR11208:SF45">
    <property type="entry name" value="SPLICING FACTOR 1"/>
    <property type="match status" value="1"/>
</dbReference>
<accession>A0AA39TYE6</accession>
<dbReference type="SUPFAM" id="SSF54791">
    <property type="entry name" value="Eukaryotic type KH-domain (KH-domain type I)"/>
    <property type="match status" value="1"/>
</dbReference>
<keyword evidence="5" id="KW-0747">Spliceosome</keyword>